<dbReference type="Gene3D" id="2.40.110.10">
    <property type="entry name" value="Butyryl-CoA Dehydrogenase, subunit A, domain 2"/>
    <property type="match status" value="1"/>
</dbReference>
<evidence type="ECO:0000313" key="9">
    <source>
        <dbReference type="EMBL" id="GAA4648546.1"/>
    </source>
</evidence>
<dbReference type="PANTHER" id="PTHR43884">
    <property type="entry name" value="ACYL-COA DEHYDROGENASE"/>
    <property type="match status" value="1"/>
</dbReference>
<dbReference type="Proteomes" id="UP001500604">
    <property type="component" value="Unassembled WGS sequence"/>
</dbReference>
<dbReference type="PANTHER" id="PTHR43884:SF12">
    <property type="entry name" value="ISOVALERYL-COA DEHYDROGENASE, MITOCHONDRIAL-RELATED"/>
    <property type="match status" value="1"/>
</dbReference>
<dbReference type="InterPro" id="IPR013786">
    <property type="entry name" value="AcylCoA_DH/ox_N"/>
</dbReference>
<evidence type="ECO:0000259" key="8">
    <source>
        <dbReference type="Pfam" id="PF02771"/>
    </source>
</evidence>
<dbReference type="SUPFAM" id="SSF56645">
    <property type="entry name" value="Acyl-CoA dehydrogenase NM domain-like"/>
    <property type="match status" value="1"/>
</dbReference>
<dbReference type="Pfam" id="PF00441">
    <property type="entry name" value="Acyl-CoA_dh_1"/>
    <property type="match status" value="1"/>
</dbReference>
<comment type="cofactor">
    <cofactor evidence="1 5">
        <name>FAD</name>
        <dbReference type="ChEBI" id="CHEBI:57692"/>
    </cofactor>
</comment>
<dbReference type="InterPro" id="IPR009100">
    <property type="entry name" value="AcylCoA_DH/oxidase_NM_dom_sf"/>
</dbReference>
<dbReference type="Pfam" id="PF02770">
    <property type="entry name" value="Acyl-CoA_dh_M"/>
    <property type="match status" value="1"/>
</dbReference>
<dbReference type="InterPro" id="IPR009075">
    <property type="entry name" value="AcylCo_DH/oxidase_C"/>
</dbReference>
<dbReference type="InterPro" id="IPR036250">
    <property type="entry name" value="AcylCo_DH-like_C"/>
</dbReference>
<sequence>MTLNATGIALSLVNRFAGSTLASRYKLRKPAERLAYHVTRTGFRLVASGQQTLSKKRRTITSATDSNNRQLFDLSLSEEQRLIIENTQRLAHTLREQAGQAENAGYPTKDVLAESEALGLNLFVLPEAWGGISSEAPAETMTLITEQLAWGDMGQAMALLAPTACLSAISRWGGASLQAQWLPRFAEGQFLPAAMAIHENNIDFSPEQARCTATRHRKGYRLNGQKTLVPLAQTAEFFLVSARINKNTPALFLVERETKGLQIDTAPAMGLRSAGFGTLTLSNVQLSPDACLDHNFQTDGWLSRSRIAASALACGTSQAVVDFTIPYCNERQAFGEPISHRQGVAFLLADMATELDGMRLMSWRAASRCDHQLSYNREAWLAHTQCSDKGMMIGTHGVQLLGGHGFVKEYPVERWYRDLRAISLLSGSLLA</sequence>
<evidence type="ECO:0000256" key="2">
    <source>
        <dbReference type="ARBA" id="ARBA00009347"/>
    </source>
</evidence>
<dbReference type="InterPro" id="IPR037069">
    <property type="entry name" value="AcylCoA_DH/ox_N_sf"/>
</dbReference>
<evidence type="ECO:0000313" key="10">
    <source>
        <dbReference type="Proteomes" id="UP001500604"/>
    </source>
</evidence>
<proteinExistence type="inferred from homology"/>
<comment type="caution">
    <text evidence="9">The sequence shown here is derived from an EMBL/GenBank/DDBJ whole genome shotgun (WGS) entry which is preliminary data.</text>
</comment>
<name>A0ABP8UZZ8_9GAMM</name>
<keyword evidence="3 5" id="KW-0285">Flavoprotein</keyword>
<keyword evidence="10" id="KW-1185">Reference proteome</keyword>
<dbReference type="InterPro" id="IPR006089">
    <property type="entry name" value="Acyl-CoA_DH_CS"/>
</dbReference>
<dbReference type="EMBL" id="BAABFL010000081">
    <property type="protein sequence ID" value="GAA4648546.1"/>
    <property type="molecule type" value="Genomic_DNA"/>
</dbReference>
<dbReference type="Gene3D" id="1.20.140.10">
    <property type="entry name" value="Butyryl-CoA Dehydrogenase, subunit A, domain 3"/>
    <property type="match status" value="1"/>
</dbReference>
<dbReference type="SUPFAM" id="SSF47203">
    <property type="entry name" value="Acyl-CoA dehydrogenase C-terminal domain-like"/>
    <property type="match status" value="1"/>
</dbReference>
<protein>
    <submittedName>
        <fullName evidence="9">Acyl-CoA dehydrogenase family protein</fullName>
    </submittedName>
</protein>
<feature type="domain" description="Acyl-CoA dehydrogenase/oxidase C-terminal" evidence="6">
    <location>
        <begin position="302"/>
        <end position="428"/>
    </location>
</feature>
<feature type="domain" description="Acyl-CoA dehydrogenase/oxidase N-terminal" evidence="8">
    <location>
        <begin position="77"/>
        <end position="189"/>
    </location>
</feature>
<evidence type="ECO:0000256" key="4">
    <source>
        <dbReference type="ARBA" id="ARBA00022827"/>
    </source>
</evidence>
<dbReference type="InterPro" id="IPR046373">
    <property type="entry name" value="Acyl-CoA_Oxase/DH_mid-dom_sf"/>
</dbReference>
<accession>A0ABP8UZZ8</accession>
<comment type="similarity">
    <text evidence="2 5">Belongs to the acyl-CoA dehydrogenase family.</text>
</comment>
<dbReference type="RefSeq" id="WP_345194208.1">
    <property type="nucleotide sequence ID" value="NZ_BAABFL010000081.1"/>
</dbReference>
<evidence type="ECO:0000256" key="5">
    <source>
        <dbReference type="RuleBase" id="RU362125"/>
    </source>
</evidence>
<evidence type="ECO:0000256" key="1">
    <source>
        <dbReference type="ARBA" id="ARBA00001974"/>
    </source>
</evidence>
<dbReference type="Gene3D" id="1.10.540.10">
    <property type="entry name" value="Acyl-CoA dehydrogenase/oxidase, N-terminal domain"/>
    <property type="match status" value="1"/>
</dbReference>
<dbReference type="InterPro" id="IPR006091">
    <property type="entry name" value="Acyl-CoA_Oxase/DH_mid-dom"/>
</dbReference>
<feature type="domain" description="Acyl-CoA oxidase/dehydrogenase middle" evidence="7">
    <location>
        <begin position="211"/>
        <end position="284"/>
    </location>
</feature>
<evidence type="ECO:0000259" key="6">
    <source>
        <dbReference type="Pfam" id="PF00441"/>
    </source>
</evidence>
<dbReference type="PROSITE" id="PS00073">
    <property type="entry name" value="ACYL_COA_DH_2"/>
    <property type="match status" value="1"/>
</dbReference>
<evidence type="ECO:0000259" key="7">
    <source>
        <dbReference type="Pfam" id="PF02770"/>
    </source>
</evidence>
<gene>
    <name evidence="9" type="ORF">GCM10023116_08150</name>
</gene>
<evidence type="ECO:0000256" key="3">
    <source>
        <dbReference type="ARBA" id="ARBA00022630"/>
    </source>
</evidence>
<organism evidence="9 10">
    <name type="scientific">Kistimonas scapharcae</name>
    <dbReference type="NCBI Taxonomy" id="1036133"/>
    <lineage>
        <taxon>Bacteria</taxon>
        <taxon>Pseudomonadati</taxon>
        <taxon>Pseudomonadota</taxon>
        <taxon>Gammaproteobacteria</taxon>
        <taxon>Oceanospirillales</taxon>
        <taxon>Endozoicomonadaceae</taxon>
        <taxon>Kistimonas</taxon>
    </lineage>
</organism>
<keyword evidence="4 5" id="KW-0274">FAD</keyword>
<reference evidence="10" key="1">
    <citation type="journal article" date="2019" name="Int. J. Syst. Evol. Microbiol.">
        <title>The Global Catalogue of Microorganisms (GCM) 10K type strain sequencing project: providing services to taxonomists for standard genome sequencing and annotation.</title>
        <authorList>
            <consortium name="The Broad Institute Genomics Platform"/>
            <consortium name="The Broad Institute Genome Sequencing Center for Infectious Disease"/>
            <person name="Wu L."/>
            <person name="Ma J."/>
        </authorList>
    </citation>
    <scope>NUCLEOTIDE SEQUENCE [LARGE SCALE GENOMIC DNA]</scope>
    <source>
        <strain evidence="10">JCM 17805</strain>
    </source>
</reference>
<dbReference type="Pfam" id="PF02771">
    <property type="entry name" value="Acyl-CoA_dh_N"/>
    <property type="match status" value="1"/>
</dbReference>
<keyword evidence="5" id="KW-0560">Oxidoreductase</keyword>